<name>A0ABR7KXC8_9SPHI</name>
<evidence type="ECO:0000313" key="4">
    <source>
        <dbReference type="Proteomes" id="UP000652755"/>
    </source>
</evidence>
<evidence type="ECO:0000256" key="1">
    <source>
        <dbReference type="ARBA" id="ARBA00022553"/>
    </source>
</evidence>
<dbReference type="RefSeq" id="WP_187073186.1">
    <property type="nucleotide sequence ID" value="NZ_JACRYL010000026.1"/>
</dbReference>
<keyword evidence="4" id="KW-1185">Reference proteome</keyword>
<dbReference type="InterPro" id="IPR038916">
    <property type="entry name" value="FAM118"/>
</dbReference>
<reference evidence="3 4" key="1">
    <citation type="submission" date="2020-08" db="EMBL/GenBank/DDBJ databases">
        <authorList>
            <person name="Sun Q."/>
            <person name="Inoue M."/>
        </authorList>
    </citation>
    <scope>NUCLEOTIDE SEQUENCE [LARGE SCALE GENOMIC DNA]</scope>
    <source>
        <strain evidence="3 4">CCM 8938</strain>
    </source>
</reference>
<protein>
    <submittedName>
        <fullName evidence="3">SIR2 family protein</fullName>
    </submittedName>
</protein>
<dbReference type="Pfam" id="PF13289">
    <property type="entry name" value="SIR2_2"/>
    <property type="match status" value="1"/>
</dbReference>
<dbReference type="Proteomes" id="UP000652755">
    <property type="component" value="Unassembled WGS sequence"/>
</dbReference>
<proteinExistence type="predicted"/>
<dbReference type="PROSITE" id="PS51257">
    <property type="entry name" value="PROKAR_LIPOPROTEIN"/>
    <property type="match status" value="1"/>
</dbReference>
<gene>
    <name evidence="3" type="ORF">H7U22_20310</name>
</gene>
<dbReference type="PANTHER" id="PTHR28623:SF2">
    <property type="entry name" value="PROTEIN FAM118A"/>
    <property type="match status" value="1"/>
</dbReference>
<evidence type="ECO:0000313" key="3">
    <source>
        <dbReference type="EMBL" id="MBC6112773.1"/>
    </source>
</evidence>
<accession>A0ABR7KXC8</accession>
<sequence>MINYINKLKTRLAEGKVVPVVGAGVSFACAGLPNWSGLISSGLDYAESIALEKSSIQLGRELLKDWKLTEAAGIVKALLNAPNRPYINWLENTLGRPSVKSEALIESIQNLCQPIIATTNYDDLLRNVGTIETNLALDWQQHEEVQRCIAASKSFIFHLHGIYSRPDTAVFSTEDYERLKSALGYKHILQDLWMNRTFLFIGCSRDGVMDEDFSTLLKIMRDWFPNVSGEHYLLVRDDEIGSAAHQELMKECNVHMVPYGMDHESLPHFINGINPNAEVIIKRFEKRKAKVFEGLSRILVAQSGEERQSNVETFVKENLGSPHYWLDNDQLSVFDAAVENYNKLINDKQQRFRNKQLVARAIVNVVQLEKNIDLWNQSWRESTKVNNAQFINMGIFAYQALEKFSKDILRDIQLRHPNLIHPAFFEGRLKEFYLEALDWKERSGGLEEFEGDDYFFENLKRIMDSLKSVLSLSPSDLYEEKKPAKTVSQLPAKILLTLEEACVRLNEVSAPHNTLAELPWQDRLDFEDAKLIKHKDEKVVVACNALHCLRWNPCTDLEPVNFYVAKQDEKIWEIVVVEEGNDVILNVFTSRHCITIINFSETIETKLASGYGEYTRLKKSGRVFCSVAFSAGLKDNSVFEFISGAYVPVVSREQIRHFWSELIVHFPEMENQDGASEVEFKMNFQDVTLSAVEWKQEERLVLRCRIGHDIGPPSTVLFFFDPQIGFDLPLLKVLFAHKNCFTFDSGNDGDSVNLIAGFLDYNEVGNLIQFFKAIDKSELIVADNQPGVVPQDLIRTTTHDMFNAIYIGQHALMLEEGRKIHEISLPGLSVKETSLSKRIKRMSVN</sequence>
<evidence type="ECO:0000256" key="2">
    <source>
        <dbReference type="ARBA" id="ARBA00022990"/>
    </source>
</evidence>
<keyword evidence="2" id="KW-0007">Acetylation</keyword>
<comment type="caution">
    <text evidence="3">The sequence shown here is derived from an EMBL/GenBank/DDBJ whole genome shotgun (WGS) entry which is preliminary data.</text>
</comment>
<organism evidence="3 4">
    <name type="scientific">Pedobacter fastidiosus</name>
    <dbReference type="NCBI Taxonomy" id="2765361"/>
    <lineage>
        <taxon>Bacteria</taxon>
        <taxon>Pseudomonadati</taxon>
        <taxon>Bacteroidota</taxon>
        <taxon>Sphingobacteriia</taxon>
        <taxon>Sphingobacteriales</taxon>
        <taxon>Sphingobacteriaceae</taxon>
        <taxon>Pedobacter</taxon>
    </lineage>
</organism>
<dbReference type="PANTHER" id="PTHR28623">
    <property type="entry name" value="PROTEIN FAM118B"/>
    <property type="match status" value="1"/>
</dbReference>
<dbReference type="EMBL" id="JACRYL010000026">
    <property type="protein sequence ID" value="MBC6112773.1"/>
    <property type="molecule type" value="Genomic_DNA"/>
</dbReference>
<keyword evidence="1" id="KW-0597">Phosphoprotein</keyword>